<name>A0A0N7F2B3_9BACT</name>
<reference evidence="1" key="1">
    <citation type="submission" date="2016-04" db="EMBL/GenBank/DDBJ databases">
        <title>Exploring the genomic information of specific uncultured soil bacteria through a new metagenomic library-based strategy.</title>
        <authorList>
            <person name="Liu Y."/>
            <person name="Zhang R."/>
        </authorList>
    </citation>
    <scope>NUCLEOTIDE SEQUENCE</scope>
</reference>
<dbReference type="EMBL" id="KT342857">
    <property type="protein sequence ID" value="ALG05272.2"/>
    <property type="molecule type" value="Genomic_DNA"/>
</dbReference>
<evidence type="ECO:0000313" key="1">
    <source>
        <dbReference type="EMBL" id="ALG05272.2"/>
    </source>
</evidence>
<gene>
    <name evidence="1" type="ORF">5G12_013</name>
</gene>
<sequence>MAPLLPKLRGHFAEFLFEGSSDRLGILYLPTCVGFGTGTSHLPRRFSRRHGCNHFALNALGIPSQAM</sequence>
<organism evidence="1">
    <name type="scientific">uncultured bacterium 5G12</name>
    <dbReference type="NCBI Taxonomy" id="1701325"/>
    <lineage>
        <taxon>Bacteria</taxon>
        <taxon>environmental samples</taxon>
    </lineage>
</organism>
<proteinExistence type="predicted"/>
<protein>
    <submittedName>
        <fullName evidence="1">Uncharacterized protein</fullName>
    </submittedName>
</protein>
<dbReference type="AlphaFoldDB" id="A0A0N7F2B3"/>
<accession>A0A0N7F2B3</accession>